<dbReference type="Gene3D" id="1.10.10.10">
    <property type="entry name" value="Winged helix-like DNA-binding domain superfamily/Winged helix DNA-binding domain"/>
    <property type="match status" value="1"/>
</dbReference>
<comment type="function">
    <text evidence="7">May play the central regulatory role in sporulation. It may be an element of the effector pathway responsible for the activation of sporulation genes in response to nutritional stress. Spo0A may act in concert with spo0H (a sigma factor) to control the expression of some genes that are critical to the sporulation process.</text>
</comment>
<evidence type="ECO:0000256" key="9">
    <source>
        <dbReference type="PROSITE-ProRule" id="PRU01091"/>
    </source>
</evidence>
<dbReference type="InterPro" id="IPR001789">
    <property type="entry name" value="Sig_transdc_resp-reg_receiver"/>
</dbReference>
<feature type="domain" description="OmpR/PhoB-type" evidence="11">
    <location>
        <begin position="57"/>
        <end position="156"/>
    </location>
</feature>
<evidence type="ECO:0000313" key="12">
    <source>
        <dbReference type="EMBL" id="HIX64684.1"/>
    </source>
</evidence>
<evidence type="ECO:0000259" key="11">
    <source>
        <dbReference type="PROSITE" id="PS51755"/>
    </source>
</evidence>
<dbReference type="PROSITE" id="PS50110">
    <property type="entry name" value="RESPONSE_REGULATORY"/>
    <property type="match status" value="1"/>
</dbReference>
<feature type="non-terminal residue" evidence="12">
    <location>
        <position position="1"/>
    </location>
</feature>
<dbReference type="InterPro" id="IPR039420">
    <property type="entry name" value="WalR-like"/>
</dbReference>
<dbReference type="EMBL" id="DXES01000009">
    <property type="protein sequence ID" value="HIX64684.1"/>
    <property type="molecule type" value="Genomic_DNA"/>
</dbReference>
<accession>A0A9D1WPG4</accession>
<dbReference type="Gene3D" id="6.10.250.690">
    <property type="match status" value="1"/>
</dbReference>
<dbReference type="GO" id="GO:0000976">
    <property type="term" value="F:transcription cis-regulatory region binding"/>
    <property type="evidence" value="ECO:0007669"/>
    <property type="project" value="TreeGrafter"/>
</dbReference>
<sequence length="159" mass="18145">IIMLTARSQEMDKVNGLMIGADDYVTKPFSPSELVARVDALHRRVTIAAERAQPQVVTELASGPFVLNTKSRTVTKNGKLLDLTQVEYQILEYFFQNPNTALGRQEILNRVWGEGYFGDVKIVDVNVRRLRMKLEDDPSHPQYLTTVWGFGYKWVQQGE</sequence>
<dbReference type="GO" id="GO:0006355">
    <property type="term" value="P:regulation of DNA-templated transcription"/>
    <property type="evidence" value="ECO:0007669"/>
    <property type="project" value="InterPro"/>
</dbReference>
<gene>
    <name evidence="12" type="ORF">H9736_00390</name>
</gene>
<dbReference type="PROSITE" id="PS51755">
    <property type="entry name" value="OMPR_PHOB"/>
    <property type="match status" value="1"/>
</dbReference>
<dbReference type="Proteomes" id="UP000886800">
    <property type="component" value="Unassembled WGS sequence"/>
</dbReference>
<evidence type="ECO:0000256" key="4">
    <source>
        <dbReference type="ARBA" id="ARBA00023015"/>
    </source>
</evidence>
<keyword evidence="5 9" id="KW-0238">DNA-binding</keyword>
<evidence type="ECO:0000256" key="3">
    <source>
        <dbReference type="ARBA" id="ARBA00023012"/>
    </source>
</evidence>
<evidence type="ECO:0000256" key="6">
    <source>
        <dbReference type="ARBA" id="ARBA00023163"/>
    </source>
</evidence>
<organism evidence="12 13">
    <name type="scientific">Candidatus Anaerotruncus excrementipullorum</name>
    <dbReference type="NCBI Taxonomy" id="2838465"/>
    <lineage>
        <taxon>Bacteria</taxon>
        <taxon>Bacillati</taxon>
        <taxon>Bacillota</taxon>
        <taxon>Clostridia</taxon>
        <taxon>Eubacteriales</taxon>
        <taxon>Oscillospiraceae</taxon>
        <taxon>Anaerotruncus</taxon>
    </lineage>
</organism>
<dbReference type="CDD" id="cd00383">
    <property type="entry name" value="trans_reg_C"/>
    <property type="match status" value="1"/>
</dbReference>
<dbReference type="FunFam" id="1.10.10.10:FF:000018">
    <property type="entry name" value="DNA-binding response regulator ResD"/>
    <property type="match status" value="1"/>
</dbReference>
<keyword evidence="6" id="KW-0804">Transcription</keyword>
<dbReference type="GO" id="GO:0005829">
    <property type="term" value="C:cytosol"/>
    <property type="evidence" value="ECO:0007669"/>
    <property type="project" value="TreeGrafter"/>
</dbReference>
<dbReference type="InterPro" id="IPR036388">
    <property type="entry name" value="WH-like_DNA-bd_sf"/>
</dbReference>
<dbReference type="GO" id="GO:0000156">
    <property type="term" value="F:phosphorelay response regulator activity"/>
    <property type="evidence" value="ECO:0007669"/>
    <property type="project" value="TreeGrafter"/>
</dbReference>
<evidence type="ECO:0000256" key="5">
    <source>
        <dbReference type="ARBA" id="ARBA00023125"/>
    </source>
</evidence>
<protein>
    <recommendedName>
        <fullName evidence="1">Stage 0 sporulation protein A homolog</fullName>
    </recommendedName>
</protein>
<proteinExistence type="predicted"/>
<dbReference type="InterPro" id="IPR011006">
    <property type="entry name" value="CheY-like_superfamily"/>
</dbReference>
<dbReference type="InterPro" id="IPR001867">
    <property type="entry name" value="OmpR/PhoB-type_DNA-bd"/>
</dbReference>
<evidence type="ECO:0000256" key="1">
    <source>
        <dbReference type="ARBA" id="ARBA00018672"/>
    </source>
</evidence>
<dbReference type="Pfam" id="PF00486">
    <property type="entry name" value="Trans_reg_C"/>
    <property type="match status" value="1"/>
</dbReference>
<dbReference type="SUPFAM" id="SSF46894">
    <property type="entry name" value="C-terminal effector domain of the bipartite response regulators"/>
    <property type="match status" value="1"/>
</dbReference>
<keyword evidence="3" id="KW-0902">Two-component regulatory system</keyword>
<dbReference type="InterPro" id="IPR016032">
    <property type="entry name" value="Sig_transdc_resp-reg_C-effctor"/>
</dbReference>
<reference evidence="12" key="1">
    <citation type="journal article" date="2021" name="PeerJ">
        <title>Extensive microbial diversity within the chicken gut microbiome revealed by metagenomics and culture.</title>
        <authorList>
            <person name="Gilroy R."/>
            <person name="Ravi A."/>
            <person name="Getino M."/>
            <person name="Pursley I."/>
            <person name="Horton D.L."/>
            <person name="Alikhan N.F."/>
            <person name="Baker D."/>
            <person name="Gharbi K."/>
            <person name="Hall N."/>
            <person name="Watson M."/>
            <person name="Adriaenssens E.M."/>
            <person name="Foster-Nyarko E."/>
            <person name="Jarju S."/>
            <person name="Secka A."/>
            <person name="Antonio M."/>
            <person name="Oren A."/>
            <person name="Chaudhuri R.R."/>
            <person name="La Ragione R."/>
            <person name="Hildebrand F."/>
            <person name="Pallen M.J."/>
        </authorList>
    </citation>
    <scope>NUCLEOTIDE SEQUENCE</scope>
    <source>
        <strain evidence="12">CHK188-5543</strain>
    </source>
</reference>
<dbReference type="Pfam" id="PF00072">
    <property type="entry name" value="Response_reg"/>
    <property type="match status" value="1"/>
</dbReference>
<evidence type="ECO:0000313" key="13">
    <source>
        <dbReference type="Proteomes" id="UP000886800"/>
    </source>
</evidence>
<reference evidence="12" key="2">
    <citation type="submission" date="2021-04" db="EMBL/GenBank/DDBJ databases">
        <authorList>
            <person name="Gilroy R."/>
        </authorList>
    </citation>
    <scope>NUCLEOTIDE SEQUENCE</scope>
    <source>
        <strain evidence="12">CHK188-5543</strain>
    </source>
</reference>
<evidence type="ECO:0000259" key="10">
    <source>
        <dbReference type="PROSITE" id="PS50110"/>
    </source>
</evidence>
<keyword evidence="2" id="KW-0597">Phosphoprotein</keyword>
<dbReference type="PANTHER" id="PTHR48111">
    <property type="entry name" value="REGULATOR OF RPOS"/>
    <property type="match status" value="1"/>
</dbReference>
<comment type="caution">
    <text evidence="12">The sequence shown here is derived from an EMBL/GenBank/DDBJ whole genome shotgun (WGS) entry which is preliminary data.</text>
</comment>
<feature type="DNA-binding region" description="OmpR/PhoB-type" evidence="9">
    <location>
        <begin position="57"/>
        <end position="156"/>
    </location>
</feature>
<dbReference type="SMART" id="SM00862">
    <property type="entry name" value="Trans_reg_C"/>
    <property type="match status" value="1"/>
</dbReference>
<evidence type="ECO:0000256" key="8">
    <source>
        <dbReference type="PROSITE-ProRule" id="PRU00169"/>
    </source>
</evidence>
<comment type="caution">
    <text evidence="8">Lacks conserved residue(s) required for the propagation of feature annotation.</text>
</comment>
<dbReference type="SUPFAM" id="SSF52172">
    <property type="entry name" value="CheY-like"/>
    <property type="match status" value="1"/>
</dbReference>
<dbReference type="AlphaFoldDB" id="A0A9D1WPG4"/>
<keyword evidence="4" id="KW-0805">Transcription regulation</keyword>
<feature type="domain" description="Response regulatory" evidence="10">
    <location>
        <begin position="1"/>
        <end position="42"/>
    </location>
</feature>
<evidence type="ECO:0000256" key="7">
    <source>
        <dbReference type="ARBA" id="ARBA00024867"/>
    </source>
</evidence>
<evidence type="ECO:0000256" key="2">
    <source>
        <dbReference type="ARBA" id="ARBA00022553"/>
    </source>
</evidence>
<name>A0A9D1WPG4_9FIRM</name>
<dbReference type="GO" id="GO:0032993">
    <property type="term" value="C:protein-DNA complex"/>
    <property type="evidence" value="ECO:0007669"/>
    <property type="project" value="TreeGrafter"/>
</dbReference>
<dbReference type="PANTHER" id="PTHR48111:SF40">
    <property type="entry name" value="PHOSPHATE REGULON TRANSCRIPTIONAL REGULATORY PROTEIN PHOB"/>
    <property type="match status" value="1"/>
</dbReference>